<dbReference type="RefSeq" id="XP_003686926.1">
    <property type="nucleotide sequence ID" value="XM_003686878.1"/>
</dbReference>
<reference evidence="8 9" key="1">
    <citation type="journal article" date="2011" name="Proc. Natl. Acad. Sci. U.S.A.">
        <title>Evolutionary erosion of yeast sex chromosomes by mating-type switching accidents.</title>
        <authorList>
            <person name="Gordon J.L."/>
            <person name="Armisen D."/>
            <person name="Proux-Wera E."/>
            <person name="Oheigeartaigh S.S."/>
            <person name="Byrne K.P."/>
            <person name="Wolfe K.H."/>
        </authorList>
    </citation>
    <scope>NUCLEOTIDE SEQUENCE [LARGE SCALE GENOMIC DNA]</scope>
    <source>
        <strain evidence="9">ATCC 24235 / CBS 4417 / NBRC 1672 / NRRL Y-8282 / UCD 70-5</strain>
    </source>
</reference>
<feature type="region of interest" description="Disordered" evidence="6">
    <location>
        <begin position="471"/>
        <end position="517"/>
    </location>
</feature>
<dbReference type="GO" id="GO:0000307">
    <property type="term" value="C:cyclin-dependent protein kinase holoenzyme complex"/>
    <property type="evidence" value="ECO:0007669"/>
    <property type="project" value="EnsemblFungi"/>
</dbReference>
<dbReference type="InterPro" id="IPR006671">
    <property type="entry name" value="Cyclin_N"/>
</dbReference>
<evidence type="ECO:0000313" key="8">
    <source>
        <dbReference type="EMBL" id="CCE64492.1"/>
    </source>
</evidence>
<keyword evidence="2" id="KW-0132">Cell division</keyword>
<evidence type="ECO:0000256" key="3">
    <source>
        <dbReference type="ARBA" id="ARBA00023127"/>
    </source>
</evidence>
<dbReference type="SUPFAM" id="SSF47954">
    <property type="entry name" value="Cyclin-like"/>
    <property type="match status" value="1"/>
</dbReference>
<dbReference type="GO" id="GO:0007089">
    <property type="term" value="P:traversing start control point of mitotic cell cycle"/>
    <property type="evidence" value="ECO:0007669"/>
    <property type="project" value="EnsemblFungi"/>
</dbReference>
<dbReference type="PANTHER" id="PTHR10177">
    <property type="entry name" value="CYCLINS"/>
    <property type="match status" value="1"/>
</dbReference>
<dbReference type="Pfam" id="PF00134">
    <property type="entry name" value="Cyclin_N"/>
    <property type="match status" value="1"/>
</dbReference>
<dbReference type="Gene3D" id="1.10.472.10">
    <property type="entry name" value="Cyclin-like"/>
    <property type="match status" value="2"/>
</dbReference>
<dbReference type="InterPro" id="IPR036915">
    <property type="entry name" value="Cyclin-like_sf"/>
</dbReference>
<dbReference type="OMA" id="FIMYCHT"/>
<dbReference type="EMBL" id="HE612863">
    <property type="protein sequence ID" value="CCE64492.1"/>
    <property type="molecule type" value="Genomic_DNA"/>
</dbReference>
<protein>
    <recommendedName>
        <fullName evidence="7">Cyclin-like domain-containing protein</fullName>
    </recommendedName>
</protein>
<keyword evidence="3 5" id="KW-0195">Cyclin</keyword>
<evidence type="ECO:0000256" key="6">
    <source>
        <dbReference type="SAM" id="MobiDB-lite"/>
    </source>
</evidence>
<dbReference type="eggNOG" id="KOG0653">
    <property type="taxonomic scope" value="Eukaryota"/>
</dbReference>
<dbReference type="InterPro" id="IPR039361">
    <property type="entry name" value="Cyclin"/>
</dbReference>
<dbReference type="GO" id="GO:0000082">
    <property type="term" value="P:G1/S transition of mitotic cell cycle"/>
    <property type="evidence" value="ECO:0007669"/>
    <property type="project" value="EnsemblFungi"/>
</dbReference>
<dbReference type="SMART" id="SM00385">
    <property type="entry name" value="CYCLIN"/>
    <property type="match status" value="1"/>
</dbReference>
<dbReference type="HOGENOM" id="CLU_033561_1_0_1"/>
<evidence type="ECO:0000256" key="4">
    <source>
        <dbReference type="ARBA" id="ARBA00023306"/>
    </source>
</evidence>
<dbReference type="GO" id="GO:0005634">
    <property type="term" value="C:nucleus"/>
    <property type="evidence" value="ECO:0007669"/>
    <property type="project" value="EnsemblFungi"/>
</dbReference>
<dbReference type="GO" id="GO:0042144">
    <property type="term" value="P:vacuole fusion, non-autophagic"/>
    <property type="evidence" value="ECO:0007669"/>
    <property type="project" value="EnsemblFungi"/>
</dbReference>
<sequence>MSHTISNKNDRMLNTSQRGISHLAYFSHVRRNVTKVKSQNPNLLKREYENHTQSVMEYSGSLLNHLIQVEENQTGVRPNLASFNAQPQINEKMRILIVDFLMCCHVRLKLCSSTLFLALDILNRYSSKFILKCNDYQLIALTALWLSSKYWDSKNRIPNLNVLTSLCCNQYTATQFKEIEWHLLSCLDWSILNNPTPDYFIDLLLLLKNNKNYSPLALQHGITNIDEIRAGALLLSELAAFDMKLSYKYNSSAIALAAITVSALALKFYDTNNWENYRLETSDSNLIKICDEILKLAINNESIPSSFQFKYLSDSASPSNIVSKKLMESFSNYHVELQMSELYNSKEFQILTNSQIDNIANYDDFNQINEYQSNMHKYNDIADVNQINNNQFYFSDDNEENEKTNTSNNSTNISNNFASSPDIFLSSNNDAVNGTDKDFLANSLFQPFFLLPLTPTTPTLFQVDGKSQFPPNIDISRRPTISKPALANTNSRYTRKKSTPTGFPSSSTGTAKNRPFLKTHYKRSSSTMDIDFFSSEMDLKKTHSR</sequence>
<evidence type="ECO:0000259" key="7">
    <source>
        <dbReference type="SMART" id="SM00385"/>
    </source>
</evidence>
<dbReference type="STRING" id="1071381.G8BWP1"/>
<dbReference type="KEGG" id="tpf:TPHA_0H02890"/>
<dbReference type="GO" id="GO:0016538">
    <property type="term" value="F:cyclin-dependent protein serine/threonine kinase regulator activity"/>
    <property type="evidence" value="ECO:0007669"/>
    <property type="project" value="EnsemblFungi"/>
</dbReference>
<gene>
    <name evidence="8" type="primary">TPHA0H02890</name>
    <name evidence="8" type="ordered locus">TPHA_0H02890</name>
</gene>
<evidence type="ECO:0000313" key="9">
    <source>
        <dbReference type="Proteomes" id="UP000005666"/>
    </source>
</evidence>
<dbReference type="OrthoDB" id="5590282at2759"/>
<accession>G8BWP1</accession>
<keyword evidence="9" id="KW-1185">Reference proteome</keyword>
<evidence type="ECO:0000256" key="2">
    <source>
        <dbReference type="ARBA" id="ARBA00022618"/>
    </source>
</evidence>
<proteinExistence type="inferred from homology"/>
<feature type="domain" description="Cyclin-like" evidence="7">
    <location>
        <begin position="99"/>
        <end position="185"/>
    </location>
</feature>
<organism evidence="8 9">
    <name type="scientific">Tetrapisispora phaffii (strain ATCC 24235 / CBS 4417 / NBRC 1672 / NRRL Y-8282 / UCD 70-5)</name>
    <name type="common">Yeast</name>
    <name type="synonym">Fabospora phaffii</name>
    <dbReference type="NCBI Taxonomy" id="1071381"/>
    <lineage>
        <taxon>Eukaryota</taxon>
        <taxon>Fungi</taxon>
        <taxon>Dikarya</taxon>
        <taxon>Ascomycota</taxon>
        <taxon>Saccharomycotina</taxon>
        <taxon>Saccharomycetes</taxon>
        <taxon>Saccharomycetales</taxon>
        <taxon>Saccharomycetaceae</taxon>
        <taxon>Tetrapisispora</taxon>
    </lineage>
</organism>
<evidence type="ECO:0000256" key="1">
    <source>
        <dbReference type="ARBA" id="ARBA00008742"/>
    </source>
</evidence>
<dbReference type="Proteomes" id="UP000005666">
    <property type="component" value="Chromosome 8"/>
</dbReference>
<feature type="compositionally biased region" description="Low complexity" evidence="6">
    <location>
        <begin position="499"/>
        <end position="510"/>
    </location>
</feature>
<evidence type="ECO:0000256" key="5">
    <source>
        <dbReference type="RuleBase" id="RU000383"/>
    </source>
</evidence>
<dbReference type="GO" id="GO:0051301">
    <property type="term" value="P:cell division"/>
    <property type="evidence" value="ECO:0007669"/>
    <property type="project" value="UniProtKB-KW"/>
</dbReference>
<dbReference type="InterPro" id="IPR013763">
    <property type="entry name" value="Cyclin-like_dom"/>
</dbReference>
<dbReference type="GO" id="GO:0006357">
    <property type="term" value="P:regulation of transcription by RNA polymerase II"/>
    <property type="evidence" value="ECO:0007669"/>
    <property type="project" value="EnsemblFungi"/>
</dbReference>
<keyword evidence="4" id="KW-0131">Cell cycle</keyword>
<dbReference type="CDD" id="cd20559">
    <property type="entry name" value="CYCLIN_ScCLN_like"/>
    <property type="match status" value="1"/>
</dbReference>
<dbReference type="GeneID" id="11533744"/>
<dbReference type="FunFam" id="1.10.472.10:FF:000010">
    <property type="entry name" value="G1/S-specific cyclin Cln1"/>
    <property type="match status" value="1"/>
</dbReference>
<dbReference type="AlphaFoldDB" id="G8BWP1"/>
<name>G8BWP1_TETPH</name>
<comment type="similarity">
    <text evidence="1 5">Belongs to the cyclin family.</text>
</comment>